<keyword evidence="3" id="KW-1185">Reference proteome</keyword>
<dbReference type="GeneID" id="96262004"/>
<feature type="region of interest" description="Disordered" evidence="1">
    <location>
        <begin position="233"/>
        <end position="297"/>
    </location>
</feature>
<evidence type="ECO:0000313" key="2">
    <source>
        <dbReference type="EMBL" id="MBO8201650.1"/>
    </source>
</evidence>
<sequence>MSDAAQPTAADVRAAAEAVKAALDRHLEAVERRAGESPAPAGAGFDAGAAERDASSAEQYAAELDSAVYAAFDALAAAGEHYDELLYEVYDEVTPFEIPSSESLPAYTGPEVPSALSVLIRRDYVISEPHRLQAQAERVTELDPEAAEDERVESAAPGNSVHAALGVLFGEYEPDEIATRHKEFGLEEGDSTLWVTAVDEAAEPGEWLSAPFEQADPQRVICRFDVSSVFDEDEEDLLLEARSEDDDDEDEEEDEERDAEGYDEDEDGEDEDEEDDDSEGEAFDDLDGTAPAGRRSR</sequence>
<protein>
    <submittedName>
        <fullName evidence="2">Uncharacterized protein</fullName>
    </submittedName>
</protein>
<dbReference type="Proteomes" id="UP000721954">
    <property type="component" value="Unassembled WGS sequence"/>
</dbReference>
<dbReference type="RefSeq" id="WP_209213276.1">
    <property type="nucleotide sequence ID" value="NZ_JAFFZM010000017.1"/>
</dbReference>
<dbReference type="EMBL" id="JAFFZM010000017">
    <property type="protein sequence ID" value="MBO8201650.1"/>
    <property type="molecule type" value="Genomic_DNA"/>
</dbReference>
<feature type="region of interest" description="Disordered" evidence="1">
    <location>
        <begin position="30"/>
        <end position="54"/>
    </location>
</feature>
<feature type="compositionally biased region" description="Acidic residues" evidence="1">
    <location>
        <begin position="233"/>
        <end position="287"/>
    </location>
</feature>
<evidence type="ECO:0000313" key="3">
    <source>
        <dbReference type="Proteomes" id="UP000721954"/>
    </source>
</evidence>
<organism evidence="2 3">
    <name type="scientific">Streptomyces smyrnaeus</name>
    <dbReference type="NCBI Taxonomy" id="1387713"/>
    <lineage>
        <taxon>Bacteria</taxon>
        <taxon>Bacillati</taxon>
        <taxon>Actinomycetota</taxon>
        <taxon>Actinomycetes</taxon>
        <taxon>Kitasatosporales</taxon>
        <taxon>Streptomycetaceae</taxon>
        <taxon>Streptomyces</taxon>
    </lineage>
</organism>
<accession>A0ABS3Y1X3</accession>
<reference evidence="2 3" key="1">
    <citation type="submission" date="2021-02" db="EMBL/GenBank/DDBJ databases">
        <title>Streptomyces spirodelae sp. nov., isolated from duckweed.</title>
        <authorList>
            <person name="Saimee Y."/>
            <person name="Duangmal K."/>
        </authorList>
    </citation>
    <scope>NUCLEOTIDE SEQUENCE [LARGE SCALE GENOMIC DNA]</scope>
    <source>
        <strain evidence="2 3">DSM 42105</strain>
    </source>
</reference>
<gene>
    <name evidence="2" type="ORF">JW613_25630</name>
</gene>
<feature type="compositionally biased region" description="Low complexity" evidence="1">
    <location>
        <begin position="38"/>
        <end position="48"/>
    </location>
</feature>
<proteinExistence type="predicted"/>
<evidence type="ECO:0000256" key="1">
    <source>
        <dbReference type="SAM" id="MobiDB-lite"/>
    </source>
</evidence>
<comment type="caution">
    <text evidence="2">The sequence shown here is derived from an EMBL/GenBank/DDBJ whole genome shotgun (WGS) entry which is preliminary data.</text>
</comment>
<name>A0ABS3Y1X3_9ACTN</name>